<dbReference type="RefSeq" id="WP_091526984.1">
    <property type="nucleotide sequence ID" value="NZ_LT629772.1"/>
</dbReference>
<sequence>MSVSDKNSMKSIDLFSEEVLADPYPTYRRLRDTGPAVYLERIDAWALARDASVRAALTDWETFSSADGIALTDGVNQALKGMILASDPPEHDRLRAVMNERLAPRVLDDFRANVRRQADTMVRALVGRRSFDAVEELAKAFPVAVLLDLIGLPDDGRDKVLAWADGTFNAFGPDNELFRASLASQQDKMEYLESVVASDRLTPGSIGRGIYEAADRGEIDRASCVNLLAALVDAGLDTTINAMSTIALLFSTYPDQWQRLRADRSRIPAAFNEILRLESPVQWFARGVTTDYEMDGVKLPAGARVLLLFGSANRDERAWSDPDTFDIDRDASRHLAFGRGVHVCAGQGIARLEAHALLAALAEHVARFETGEPQRRLNNTVRGLTRLPTSIEPA</sequence>
<dbReference type="GO" id="GO:0004497">
    <property type="term" value="F:monooxygenase activity"/>
    <property type="evidence" value="ECO:0007669"/>
    <property type="project" value="UniProtKB-KW"/>
</dbReference>
<dbReference type="InterPro" id="IPR017972">
    <property type="entry name" value="Cyt_P450_CS"/>
</dbReference>
<dbReference type="InterPro" id="IPR001128">
    <property type="entry name" value="Cyt_P450"/>
</dbReference>
<dbReference type="PRINTS" id="PR00385">
    <property type="entry name" value="P450"/>
</dbReference>
<dbReference type="PRINTS" id="PR00359">
    <property type="entry name" value="BP450"/>
</dbReference>
<dbReference type="CDD" id="cd11037">
    <property type="entry name" value="CYP199A2-like"/>
    <property type="match status" value="1"/>
</dbReference>
<keyword evidence="2" id="KW-0503">Monooxygenase</keyword>
<evidence type="ECO:0000256" key="1">
    <source>
        <dbReference type="ARBA" id="ARBA00010617"/>
    </source>
</evidence>
<gene>
    <name evidence="3" type="ORF">SAMN04489812_3764</name>
</gene>
<dbReference type="GO" id="GO:0005506">
    <property type="term" value="F:iron ion binding"/>
    <property type="evidence" value="ECO:0007669"/>
    <property type="project" value="InterPro"/>
</dbReference>
<dbReference type="STRING" id="630515.SAMN04489812_3764"/>
<reference evidence="3 4" key="1">
    <citation type="submission" date="2016-10" db="EMBL/GenBank/DDBJ databases">
        <authorList>
            <person name="de Groot N.N."/>
        </authorList>
    </citation>
    <scope>NUCLEOTIDE SEQUENCE [LARGE SCALE GENOMIC DNA]</scope>
    <source>
        <strain evidence="3 4">DSM 21800</strain>
    </source>
</reference>
<proteinExistence type="inferred from homology"/>
<keyword evidence="2" id="KW-0479">Metal-binding</keyword>
<keyword evidence="4" id="KW-1185">Reference proteome</keyword>
<dbReference type="OrthoDB" id="54272at2"/>
<organism evidence="3 4">
    <name type="scientific">Microlunatus soli</name>
    <dbReference type="NCBI Taxonomy" id="630515"/>
    <lineage>
        <taxon>Bacteria</taxon>
        <taxon>Bacillati</taxon>
        <taxon>Actinomycetota</taxon>
        <taxon>Actinomycetes</taxon>
        <taxon>Propionibacteriales</taxon>
        <taxon>Propionibacteriaceae</taxon>
        <taxon>Microlunatus</taxon>
    </lineage>
</organism>
<keyword evidence="2" id="KW-0349">Heme</keyword>
<dbReference type="GO" id="GO:0020037">
    <property type="term" value="F:heme binding"/>
    <property type="evidence" value="ECO:0007669"/>
    <property type="project" value="InterPro"/>
</dbReference>
<dbReference type="AlphaFoldDB" id="A0A1H1WR21"/>
<keyword evidence="2" id="KW-0408">Iron</keyword>
<dbReference type="PANTHER" id="PTHR46696:SF1">
    <property type="entry name" value="CYTOCHROME P450 YJIB-RELATED"/>
    <property type="match status" value="1"/>
</dbReference>
<evidence type="ECO:0000256" key="2">
    <source>
        <dbReference type="RuleBase" id="RU000461"/>
    </source>
</evidence>
<accession>A0A1H1WR21</accession>
<dbReference type="InterPro" id="IPR002397">
    <property type="entry name" value="Cyt_P450_B"/>
</dbReference>
<keyword evidence="2" id="KW-0560">Oxidoreductase</keyword>
<comment type="similarity">
    <text evidence="1 2">Belongs to the cytochrome P450 family.</text>
</comment>
<dbReference type="Gene3D" id="1.10.630.10">
    <property type="entry name" value="Cytochrome P450"/>
    <property type="match status" value="1"/>
</dbReference>
<dbReference type="InterPro" id="IPR036396">
    <property type="entry name" value="Cyt_P450_sf"/>
</dbReference>
<protein>
    <submittedName>
        <fullName evidence="3">Cytochrome P450</fullName>
    </submittedName>
</protein>
<dbReference type="GO" id="GO:0016705">
    <property type="term" value="F:oxidoreductase activity, acting on paired donors, with incorporation or reduction of molecular oxygen"/>
    <property type="evidence" value="ECO:0007669"/>
    <property type="project" value="InterPro"/>
</dbReference>
<dbReference type="Proteomes" id="UP000199103">
    <property type="component" value="Chromosome I"/>
</dbReference>
<dbReference type="SUPFAM" id="SSF48264">
    <property type="entry name" value="Cytochrome P450"/>
    <property type="match status" value="1"/>
</dbReference>
<dbReference type="PROSITE" id="PS00086">
    <property type="entry name" value="CYTOCHROME_P450"/>
    <property type="match status" value="1"/>
</dbReference>
<dbReference type="Pfam" id="PF00067">
    <property type="entry name" value="p450"/>
    <property type="match status" value="1"/>
</dbReference>
<evidence type="ECO:0000313" key="4">
    <source>
        <dbReference type="Proteomes" id="UP000199103"/>
    </source>
</evidence>
<name>A0A1H1WR21_9ACTN</name>
<dbReference type="PANTHER" id="PTHR46696">
    <property type="entry name" value="P450, PUTATIVE (EUROFUNG)-RELATED"/>
    <property type="match status" value="1"/>
</dbReference>
<dbReference type="EMBL" id="LT629772">
    <property type="protein sequence ID" value="SDS99524.1"/>
    <property type="molecule type" value="Genomic_DNA"/>
</dbReference>
<evidence type="ECO:0000313" key="3">
    <source>
        <dbReference type="EMBL" id="SDS99524.1"/>
    </source>
</evidence>